<dbReference type="Proteomes" id="UP000813824">
    <property type="component" value="Unassembled WGS sequence"/>
</dbReference>
<evidence type="ECO:0000313" key="2">
    <source>
        <dbReference type="Proteomes" id="UP000813824"/>
    </source>
</evidence>
<gene>
    <name evidence="1" type="ORF">BXZ70DRAFT_1011062</name>
</gene>
<dbReference type="AlphaFoldDB" id="A0A8K0UGW0"/>
<evidence type="ECO:0000313" key="1">
    <source>
        <dbReference type="EMBL" id="KAH8091657.1"/>
    </source>
</evidence>
<protein>
    <submittedName>
        <fullName evidence="1">Uncharacterized protein</fullName>
    </submittedName>
</protein>
<keyword evidence="2" id="KW-1185">Reference proteome</keyword>
<sequence length="216" mass="24070">MQSSGTESANVPVVCMEVDRMEGQEGAGLSVLSDTAATYEQPYKHNDAPAHPYGKFDLYAMRLPFLHNVYRPPDSAAVHPEELYKTILAYQAKNDNTAKVESQTRPQRYHGQWHVLELNIPVVFVGYQRPEGDWKGPSVLGKLKIKGGGGCGIKRSSGKVGLRPLWRKESADGRKPMELWEGAFTFSADYNPIYEMISPDDSQELTLAVWAVRGLD</sequence>
<accession>A0A8K0UGW0</accession>
<proteinExistence type="predicted"/>
<organism evidence="1 2">
    <name type="scientific">Cristinia sonorae</name>
    <dbReference type="NCBI Taxonomy" id="1940300"/>
    <lineage>
        <taxon>Eukaryota</taxon>
        <taxon>Fungi</taxon>
        <taxon>Dikarya</taxon>
        <taxon>Basidiomycota</taxon>
        <taxon>Agaricomycotina</taxon>
        <taxon>Agaricomycetes</taxon>
        <taxon>Agaricomycetidae</taxon>
        <taxon>Agaricales</taxon>
        <taxon>Pleurotineae</taxon>
        <taxon>Stephanosporaceae</taxon>
        <taxon>Cristinia</taxon>
    </lineage>
</organism>
<comment type="caution">
    <text evidence="1">The sequence shown here is derived from an EMBL/GenBank/DDBJ whole genome shotgun (WGS) entry which is preliminary data.</text>
</comment>
<reference evidence="1" key="1">
    <citation type="journal article" date="2021" name="New Phytol.">
        <title>Evolutionary innovations through gain and loss of genes in the ectomycorrhizal Boletales.</title>
        <authorList>
            <person name="Wu G."/>
            <person name="Miyauchi S."/>
            <person name="Morin E."/>
            <person name="Kuo A."/>
            <person name="Drula E."/>
            <person name="Varga T."/>
            <person name="Kohler A."/>
            <person name="Feng B."/>
            <person name="Cao Y."/>
            <person name="Lipzen A."/>
            <person name="Daum C."/>
            <person name="Hundley H."/>
            <person name="Pangilinan J."/>
            <person name="Johnson J."/>
            <person name="Barry K."/>
            <person name="LaButti K."/>
            <person name="Ng V."/>
            <person name="Ahrendt S."/>
            <person name="Min B."/>
            <person name="Choi I.G."/>
            <person name="Park H."/>
            <person name="Plett J.M."/>
            <person name="Magnuson J."/>
            <person name="Spatafora J.W."/>
            <person name="Nagy L.G."/>
            <person name="Henrissat B."/>
            <person name="Grigoriev I.V."/>
            <person name="Yang Z.L."/>
            <person name="Xu J."/>
            <person name="Martin F.M."/>
        </authorList>
    </citation>
    <scope>NUCLEOTIDE SEQUENCE</scope>
    <source>
        <strain evidence="1">KKN 215</strain>
    </source>
</reference>
<dbReference type="EMBL" id="JAEVFJ010000035">
    <property type="protein sequence ID" value="KAH8091657.1"/>
    <property type="molecule type" value="Genomic_DNA"/>
</dbReference>
<dbReference type="OrthoDB" id="3256283at2759"/>
<name>A0A8K0UGW0_9AGAR</name>